<evidence type="ECO:0000256" key="5">
    <source>
        <dbReference type="ARBA" id="ARBA00023277"/>
    </source>
</evidence>
<feature type="chain" id="PRO_5035966692" description="Endoglucanase" evidence="9">
    <location>
        <begin position="24"/>
        <end position="534"/>
    </location>
</feature>
<keyword evidence="5 8" id="KW-0119">Carbohydrate metabolism</keyword>
<evidence type="ECO:0000256" key="4">
    <source>
        <dbReference type="ARBA" id="ARBA00023001"/>
    </source>
</evidence>
<dbReference type="EC" id="3.2.1.4" evidence="9"/>
<feature type="signal peptide" evidence="9">
    <location>
        <begin position="1"/>
        <end position="23"/>
    </location>
</feature>
<reference evidence="11" key="1">
    <citation type="submission" date="2020-05" db="EMBL/GenBank/DDBJ databases">
        <title>WGS assembly of Panicum virgatum.</title>
        <authorList>
            <person name="Lovell J.T."/>
            <person name="Jenkins J."/>
            <person name="Shu S."/>
            <person name="Juenger T.E."/>
            <person name="Schmutz J."/>
        </authorList>
    </citation>
    <scope>NUCLEOTIDE SEQUENCE</scope>
    <source>
        <strain evidence="11">AP13</strain>
    </source>
</reference>
<dbReference type="GO" id="GO:0008810">
    <property type="term" value="F:cellulase activity"/>
    <property type="evidence" value="ECO:0007669"/>
    <property type="project" value="UniProtKB-EC"/>
</dbReference>
<keyword evidence="12" id="KW-1185">Reference proteome</keyword>
<dbReference type="EMBL" id="CM029048">
    <property type="protein sequence ID" value="KAG2578508.1"/>
    <property type="molecule type" value="Genomic_DNA"/>
</dbReference>
<keyword evidence="6 8" id="KW-0326">Glycosidase</keyword>
<evidence type="ECO:0000259" key="10">
    <source>
        <dbReference type="Pfam" id="PF00759"/>
    </source>
</evidence>
<proteinExistence type="inferred from homology"/>
<feature type="active site" evidence="8">
    <location>
        <position position="417"/>
    </location>
</feature>
<protein>
    <recommendedName>
        <fullName evidence="9">Endoglucanase</fullName>
        <ecNumber evidence="9">3.2.1.4</ecNumber>
    </recommendedName>
</protein>
<evidence type="ECO:0000313" key="12">
    <source>
        <dbReference type="Proteomes" id="UP000823388"/>
    </source>
</evidence>
<accession>A0A8T0R005</accession>
<name>A0A8T0R005_PANVG</name>
<evidence type="ECO:0000256" key="6">
    <source>
        <dbReference type="ARBA" id="ARBA00023295"/>
    </source>
</evidence>
<dbReference type="InterPro" id="IPR018221">
    <property type="entry name" value="Glyco_hydro_9_His_AS"/>
</dbReference>
<organism evidence="11 12">
    <name type="scientific">Panicum virgatum</name>
    <name type="common">Blackwell switchgrass</name>
    <dbReference type="NCBI Taxonomy" id="38727"/>
    <lineage>
        <taxon>Eukaryota</taxon>
        <taxon>Viridiplantae</taxon>
        <taxon>Streptophyta</taxon>
        <taxon>Embryophyta</taxon>
        <taxon>Tracheophyta</taxon>
        <taxon>Spermatophyta</taxon>
        <taxon>Magnoliopsida</taxon>
        <taxon>Liliopsida</taxon>
        <taxon>Poales</taxon>
        <taxon>Poaceae</taxon>
        <taxon>PACMAD clade</taxon>
        <taxon>Panicoideae</taxon>
        <taxon>Panicodae</taxon>
        <taxon>Paniceae</taxon>
        <taxon>Panicinae</taxon>
        <taxon>Panicum</taxon>
        <taxon>Panicum sect. Hiantes</taxon>
    </lineage>
</organism>
<dbReference type="FunFam" id="1.50.10.10:FF:000020">
    <property type="entry name" value="Endoglucanase"/>
    <property type="match status" value="1"/>
</dbReference>
<dbReference type="InterPro" id="IPR001701">
    <property type="entry name" value="Glyco_hydro_9"/>
</dbReference>
<dbReference type="InterPro" id="IPR008928">
    <property type="entry name" value="6-hairpin_glycosidase_sf"/>
</dbReference>
<feature type="domain" description="Glycoside hydrolase family 9" evidence="10">
    <location>
        <begin position="44"/>
        <end position="491"/>
    </location>
</feature>
<comment type="catalytic activity">
    <reaction evidence="1 9">
        <text>Endohydrolysis of (1-&gt;4)-beta-D-glucosidic linkages in cellulose, lichenin and cereal beta-D-glucans.</text>
        <dbReference type="EC" id="3.2.1.4"/>
    </reaction>
</comment>
<dbReference type="PROSITE" id="PS00592">
    <property type="entry name" value="GH9_2"/>
    <property type="match status" value="1"/>
</dbReference>
<keyword evidence="7 8" id="KW-0624">Polysaccharide degradation</keyword>
<dbReference type="Gene3D" id="1.50.10.10">
    <property type="match status" value="1"/>
</dbReference>
<dbReference type="InterPro" id="IPR012341">
    <property type="entry name" value="6hp_glycosidase-like_sf"/>
</dbReference>
<evidence type="ECO:0000256" key="9">
    <source>
        <dbReference type="RuleBase" id="RU361166"/>
    </source>
</evidence>
<keyword evidence="9" id="KW-0732">Signal</keyword>
<keyword evidence="3 8" id="KW-0378">Hydrolase</keyword>
<evidence type="ECO:0000256" key="1">
    <source>
        <dbReference type="ARBA" id="ARBA00000966"/>
    </source>
</evidence>
<comment type="similarity">
    <text evidence="2 8 9">Belongs to the glycosyl hydrolase 9 (cellulase E) family.</text>
</comment>
<evidence type="ECO:0000256" key="8">
    <source>
        <dbReference type="PROSITE-ProRule" id="PRU10059"/>
    </source>
</evidence>
<evidence type="ECO:0000256" key="2">
    <source>
        <dbReference type="ARBA" id="ARBA00007072"/>
    </source>
</evidence>
<dbReference type="Pfam" id="PF00759">
    <property type="entry name" value="Glyco_hydro_9"/>
    <property type="match status" value="1"/>
</dbReference>
<evidence type="ECO:0000313" key="11">
    <source>
        <dbReference type="EMBL" id="KAG2578508.1"/>
    </source>
</evidence>
<evidence type="ECO:0000256" key="3">
    <source>
        <dbReference type="ARBA" id="ARBA00022801"/>
    </source>
</evidence>
<evidence type="ECO:0000256" key="7">
    <source>
        <dbReference type="ARBA" id="ARBA00023326"/>
    </source>
</evidence>
<dbReference type="Proteomes" id="UP000823388">
    <property type="component" value="Chromosome 6N"/>
</dbReference>
<dbReference type="GO" id="GO:0030245">
    <property type="term" value="P:cellulose catabolic process"/>
    <property type="evidence" value="ECO:0007669"/>
    <property type="project" value="UniProtKB-KW"/>
</dbReference>
<comment type="caution">
    <text evidence="11">The sequence shown here is derived from an EMBL/GenBank/DDBJ whole genome shotgun (WGS) entry which is preliminary data.</text>
</comment>
<sequence length="534" mass="57697">MESMAVKMWVLMALMMCAGVGLGAPDGGAAAGDGRLGGLSSPNYSGALAKAILFFEGQRSGRLPANQRVKWRGDSALNDGQTENVNLTGGYYDAGDNVKFGFPMAFSITLLSWSAAEYRDEVAVAGQLRYLRSAIQWGADFLLRAHTSPTTLYTQVGDGNADHQCWERPEDMDTPRTLYKITKNSPGSEAAGEAAAALAAAYLVFRDDRDKTYATQLLAASRSLFDFANNYRGSFQSSCPFYCSYSGFQDELLWASAWLYRATRDRKYLDFLQNNQGGSSNMFSWDNKYPGAQILATQEYLAGRTELEGYKRGLDSFVCAVMPNSGNTQIRTTPGGLLFTSDSVNMQYTATATLLLFIYSKTLSSSGSSTVQCSGASFSPDQISSFAASQVDYILGDNPMGMSYMVGFSSKFPQRIHHRGSSIPSIKALPRKVTCNEGFSSWFPTSDPNPNVHVGAIVGGPDGNDEFPDNRGDSTHSEPAIYINAAFVGACAAALGQNKVQGPVGDIASVISSKYIEQEDTQQMYGQGLAKIQP</sequence>
<dbReference type="SUPFAM" id="SSF48208">
    <property type="entry name" value="Six-hairpin glycosidases"/>
    <property type="match status" value="1"/>
</dbReference>
<dbReference type="PANTHER" id="PTHR22298">
    <property type="entry name" value="ENDO-1,4-BETA-GLUCANASE"/>
    <property type="match status" value="1"/>
</dbReference>
<keyword evidence="4 9" id="KW-0136">Cellulose degradation</keyword>
<gene>
    <name evidence="11" type="ORF">PVAP13_6NG212506</name>
</gene>
<dbReference type="AlphaFoldDB" id="A0A8T0R005"/>